<evidence type="ECO:0000313" key="11">
    <source>
        <dbReference type="Proteomes" id="UP000249524"/>
    </source>
</evidence>
<dbReference type="OrthoDB" id="338959at2"/>
<dbReference type="Pfam" id="PF18967">
    <property type="entry name" value="PycTM"/>
    <property type="match status" value="1"/>
</dbReference>
<name>A0A328BJX9_9CAUL</name>
<gene>
    <name evidence="10" type="ORF">DJ019_08620</name>
</gene>
<evidence type="ECO:0000256" key="7">
    <source>
        <dbReference type="ARBA" id="ARBA00023136"/>
    </source>
</evidence>
<keyword evidence="7 8" id="KW-0472">Membrane</keyword>
<sequence length="180" mass="19240">MAKDIVAETKPASTPDGVHLLRTAMTVQYQLSQMADQKANMVLAATFVIFTITVAQVREGSAMAAPLLILGGAAFMAALLAILAVLPSVKTPPRAGGPANVLFFGSFTQLPEAEFVNMLTGVAADQRAIYEAFAHDIYQNGRVLAFKKYRYLGYAYRILLAGLVASFLTFIAPFAVAAFS</sequence>
<evidence type="ECO:0000259" key="9">
    <source>
        <dbReference type="Pfam" id="PF18967"/>
    </source>
</evidence>
<evidence type="ECO:0000256" key="2">
    <source>
        <dbReference type="ARBA" id="ARBA00022475"/>
    </source>
</evidence>
<feature type="domain" description="Pycsar effector protein" evidence="9">
    <location>
        <begin position="19"/>
        <end position="171"/>
    </location>
</feature>
<feature type="transmembrane region" description="Helical" evidence="8">
    <location>
        <begin position="154"/>
        <end position="179"/>
    </location>
</feature>
<keyword evidence="2" id="KW-1003">Cell membrane</keyword>
<keyword evidence="4" id="KW-0547">Nucleotide-binding</keyword>
<evidence type="ECO:0000256" key="1">
    <source>
        <dbReference type="ARBA" id="ARBA00004236"/>
    </source>
</evidence>
<feature type="transmembrane region" description="Helical" evidence="8">
    <location>
        <begin position="63"/>
        <end position="86"/>
    </location>
</feature>
<keyword evidence="11" id="KW-1185">Reference proteome</keyword>
<keyword evidence="3 8" id="KW-0812">Transmembrane</keyword>
<keyword evidence="6" id="KW-0051">Antiviral defense</keyword>
<reference evidence="10 11" key="1">
    <citation type="submission" date="2018-05" db="EMBL/GenBank/DDBJ databases">
        <authorList>
            <person name="Lanie J.A."/>
            <person name="Ng W.-L."/>
            <person name="Kazmierczak K.M."/>
            <person name="Andrzejewski T.M."/>
            <person name="Davidsen T.M."/>
            <person name="Wayne K.J."/>
            <person name="Tettelin H."/>
            <person name="Glass J.I."/>
            <person name="Rusch D."/>
            <person name="Podicherti R."/>
            <person name="Tsui H.-C.T."/>
            <person name="Winkler M.E."/>
        </authorList>
    </citation>
    <scope>NUCLEOTIDE SEQUENCE [LARGE SCALE GENOMIC DNA]</scope>
    <source>
        <strain evidence="10 11">BUT-10</strain>
    </source>
</reference>
<proteinExistence type="predicted"/>
<dbReference type="GO" id="GO:0005886">
    <property type="term" value="C:plasma membrane"/>
    <property type="evidence" value="ECO:0007669"/>
    <property type="project" value="UniProtKB-SubCell"/>
</dbReference>
<dbReference type="AlphaFoldDB" id="A0A328BJX9"/>
<dbReference type="GO" id="GO:0051607">
    <property type="term" value="P:defense response to virus"/>
    <property type="evidence" value="ECO:0007669"/>
    <property type="project" value="UniProtKB-KW"/>
</dbReference>
<dbReference type="EMBL" id="QFYS01000003">
    <property type="protein sequence ID" value="RAK66306.1"/>
    <property type="molecule type" value="Genomic_DNA"/>
</dbReference>
<keyword evidence="5 8" id="KW-1133">Transmembrane helix</keyword>
<evidence type="ECO:0000313" key="10">
    <source>
        <dbReference type="EMBL" id="RAK66306.1"/>
    </source>
</evidence>
<evidence type="ECO:0000256" key="4">
    <source>
        <dbReference type="ARBA" id="ARBA00022741"/>
    </source>
</evidence>
<protein>
    <recommendedName>
        <fullName evidence="9">Pycsar effector protein domain-containing protein</fullName>
    </recommendedName>
</protein>
<evidence type="ECO:0000256" key="8">
    <source>
        <dbReference type="SAM" id="Phobius"/>
    </source>
</evidence>
<feature type="transmembrane region" description="Helical" evidence="8">
    <location>
        <begin position="39"/>
        <end position="57"/>
    </location>
</feature>
<dbReference type="GO" id="GO:0000166">
    <property type="term" value="F:nucleotide binding"/>
    <property type="evidence" value="ECO:0007669"/>
    <property type="project" value="UniProtKB-KW"/>
</dbReference>
<dbReference type="Proteomes" id="UP000249524">
    <property type="component" value="Unassembled WGS sequence"/>
</dbReference>
<comment type="subcellular location">
    <subcellularLocation>
        <location evidence="1">Cell membrane</location>
    </subcellularLocation>
</comment>
<dbReference type="RefSeq" id="WP_111275615.1">
    <property type="nucleotide sequence ID" value="NZ_QFYS01000003.1"/>
</dbReference>
<organism evidence="10 11">
    <name type="scientific">Phenylobacterium kunshanense</name>
    <dbReference type="NCBI Taxonomy" id="1445034"/>
    <lineage>
        <taxon>Bacteria</taxon>
        <taxon>Pseudomonadati</taxon>
        <taxon>Pseudomonadota</taxon>
        <taxon>Alphaproteobacteria</taxon>
        <taxon>Caulobacterales</taxon>
        <taxon>Caulobacteraceae</taxon>
        <taxon>Phenylobacterium</taxon>
    </lineage>
</organism>
<evidence type="ECO:0000256" key="3">
    <source>
        <dbReference type="ARBA" id="ARBA00022692"/>
    </source>
</evidence>
<comment type="caution">
    <text evidence="10">The sequence shown here is derived from an EMBL/GenBank/DDBJ whole genome shotgun (WGS) entry which is preliminary data.</text>
</comment>
<accession>A0A328BJX9</accession>
<evidence type="ECO:0000256" key="6">
    <source>
        <dbReference type="ARBA" id="ARBA00023118"/>
    </source>
</evidence>
<evidence type="ECO:0000256" key="5">
    <source>
        <dbReference type="ARBA" id="ARBA00022989"/>
    </source>
</evidence>
<dbReference type="InterPro" id="IPR043760">
    <property type="entry name" value="PycTM_dom"/>
</dbReference>